<sequence length="129" mass="14654">MDMEQLKLEMLDKRIWAVVGATPNQEKFGNKIYKKLKSRGYEVYAVNPNYEEIEGDRCYHSIEELPVKPDCVDMVVSPQVSKKFIPNIAEAGIKYLWFQPGSFDDEAVSLAENNGIQVVHHHCVLVALG</sequence>
<keyword evidence="3" id="KW-1185">Reference proteome</keyword>
<dbReference type="SUPFAM" id="SSF51735">
    <property type="entry name" value="NAD(P)-binding Rossmann-fold domains"/>
    <property type="match status" value="1"/>
</dbReference>
<dbReference type="Proteomes" id="UP000579281">
    <property type="component" value="Unassembled WGS sequence"/>
</dbReference>
<dbReference type="Pfam" id="PF13380">
    <property type="entry name" value="CoA_binding_2"/>
    <property type="match status" value="1"/>
</dbReference>
<proteinExistence type="predicted"/>
<evidence type="ECO:0000313" key="2">
    <source>
        <dbReference type="EMBL" id="MBB6215957.1"/>
    </source>
</evidence>
<feature type="domain" description="CoA-binding" evidence="1">
    <location>
        <begin position="10"/>
        <end position="102"/>
    </location>
</feature>
<reference evidence="2 3" key="1">
    <citation type="submission" date="2020-08" db="EMBL/GenBank/DDBJ databases">
        <title>Genomic Encyclopedia of Type Strains, Phase IV (KMG-IV): sequencing the most valuable type-strain genomes for metagenomic binning, comparative biology and taxonomic classification.</title>
        <authorList>
            <person name="Goeker M."/>
        </authorList>
    </citation>
    <scope>NUCLEOTIDE SEQUENCE [LARGE SCALE GENOMIC DNA]</scope>
    <source>
        <strain evidence="2 3">DSM 103526</strain>
    </source>
</reference>
<dbReference type="InterPro" id="IPR036291">
    <property type="entry name" value="NAD(P)-bd_dom_sf"/>
</dbReference>
<protein>
    <recommendedName>
        <fullName evidence="1">CoA-binding domain-containing protein</fullName>
    </recommendedName>
</protein>
<dbReference type="Gene3D" id="3.40.50.720">
    <property type="entry name" value="NAD(P)-binding Rossmann-like Domain"/>
    <property type="match status" value="1"/>
</dbReference>
<dbReference type="PANTHER" id="PTHR33303">
    <property type="entry name" value="CYTOPLASMIC PROTEIN-RELATED"/>
    <property type="match status" value="1"/>
</dbReference>
<accession>A0A841KRB1</accession>
<evidence type="ECO:0000259" key="1">
    <source>
        <dbReference type="SMART" id="SM00881"/>
    </source>
</evidence>
<comment type="caution">
    <text evidence="2">The sequence shown here is derived from an EMBL/GenBank/DDBJ whole genome shotgun (WGS) entry which is preliminary data.</text>
</comment>
<dbReference type="SMART" id="SM00881">
    <property type="entry name" value="CoA_binding"/>
    <property type="match status" value="1"/>
</dbReference>
<dbReference type="InterPro" id="IPR003781">
    <property type="entry name" value="CoA-bd"/>
</dbReference>
<dbReference type="EMBL" id="JACHEN010000011">
    <property type="protein sequence ID" value="MBB6215957.1"/>
    <property type="molecule type" value="Genomic_DNA"/>
</dbReference>
<dbReference type="AlphaFoldDB" id="A0A841KRB1"/>
<evidence type="ECO:0000313" key="3">
    <source>
        <dbReference type="Proteomes" id="UP000579281"/>
    </source>
</evidence>
<name>A0A841KRB1_9FIRM</name>
<organism evidence="2 3">
    <name type="scientific">Anaerosolibacter carboniphilus</name>
    <dbReference type="NCBI Taxonomy" id="1417629"/>
    <lineage>
        <taxon>Bacteria</taxon>
        <taxon>Bacillati</taxon>
        <taxon>Bacillota</taxon>
        <taxon>Clostridia</taxon>
        <taxon>Peptostreptococcales</taxon>
        <taxon>Thermotaleaceae</taxon>
        <taxon>Anaerosolibacter</taxon>
    </lineage>
</organism>
<dbReference type="RefSeq" id="WP_184310504.1">
    <property type="nucleotide sequence ID" value="NZ_JACHEN010000011.1"/>
</dbReference>
<dbReference type="PANTHER" id="PTHR33303:SF2">
    <property type="entry name" value="COA-BINDING DOMAIN-CONTAINING PROTEIN"/>
    <property type="match status" value="1"/>
</dbReference>
<gene>
    <name evidence="2" type="ORF">HNQ80_002048</name>
</gene>